<dbReference type="InterPro" id="IPR010713">
    <property type="entry name" value="XET_C"/>
</dbReference>
<dbReference type="Gene3D" id="2.60.120.200">
    <property type="match status" value="1"/>
</dbReference>
<dbReference type="InterPro" id="IPR000757">
    <property type="entry name" value="Beta-glucanase-like"/>
</dbReference>
<evidence type="ECO:0000256" key="10">
    <source>
        <dbReference type="RuleBase" id="RU361120"/>
    </source>
</evidence>
<keyword evidence="13" id="KW-1185">Reference proteome</keyword>
<keyword evidence="8 10" id="KW-0326">Glycosidase</keyword>
<reference evidence="12 13" key="1">
    <citation type="submission" date="2024-04" db="EMBL/GenBank/DDBJ databases">
        <title>Genome assembly C_amara_ONT_v2.</title>
        <authorList>
            <person name="Yant L."/>
            <person name="Moore C."/>
            <person name="Slenker M."/>
        </authorList>
    </citation>
    <scope>NUCLEOTIDE SEQUENCE [LARGE SCALE GENOMIC DNA]</scope>
    <source>
        <tissue evidence="12">Leaf</tissue>
    </source>
</reference>
<comment type="subcellular location">
    <subcellularLocation>
        <location evidence="10">Secreted</location>
        <location evidence="10">Cell wall</location>
    </subcellularLocation>
    <subcellularLocation>
        <location evidence="10">Secreted</location>
        <location evidence="10">Extracellular space</location>
        <location evidence="10">Apoplast</location>
    </subcellularLocation>
</comment>
<keyword evidence="6 10" id="KW-0378">Hydrolase</keyword>
<feature type="chain" id="PRO_5044526876" description="Xyloglucan endotransglucosylase/hydrolase" evidence="10">
    <location>
        <begin position="25"/>
        <end position="277"/>
    </location>
</feature>
<keyword evidence="2 10" id="KW-0052">Apoplast</keyword>
<comment type="PTM">
    <text evidence="10">Contains at least one intrachain disulfide bond essential for its enzymatic activity.</text>
</comment>
<comment type="function">
    <text evidence="10">Catalyzes xyloglucan endohydrolysis (XEH) and/or endotransglycosylation (XET). Cleaves and religates xyloglucan polymers, an essential constituent of the primary cell wall, and thereby participates in cell wall construction of growing tissues.</text>
</comment>
<dbReference type="Pfam" id="PF00722">
    <property type="entry name" value="Glyco_hydro_16"/>
    <property type="match status" value="1"/>
</dbReference>
<accession>A0ABD1BJI4</accession>
<dbReference type="PANTHER" id="PTHR31062">
    <property type="entry name" value="XYLOGLUCAN ENDOTRANSGLUCOSYLASE/HYDROLASE PROTEIN 8-RELATED"/>
    <property type="match status" value="1"/>
</dbReference>
<evidence type="ECO:0000256" key="2">
    <source>
        <dbReference type="ARBA" id="ARBA00022523"/>
    </source>
</evidence>
<comment type="similarity">
    <text evidence="10">Belongs to the glycosyl hydrolase 16 family.</text>
</comment>
<gene>
    <name evidence="12" type="ORF">V5N11_027398</name>
</gene>
<keyword evidence="9 10" id="KW-0961">Cell wall biogenesis/degradation</keyword>
<sequence>MRGSNQKILLMAMVVVAAVATARGGELGGFVTWSNNYYQTWGHQPLVINKTSELHLTLDHNSGTGFESLSLYGSGSFNVKIKAPETKSTGIITSFYLFSRSSRHDELCFQILGSNGPPYLLNTNMYLFGEGGKEQRFRLWFDPTKDYHSYRFLWNPNQLVFYVDDIPIRVYSKNPAAYYPMGQTMFIMGSVKNVSIMDPKQMPYIAKFQATKIEGCKTMFMDMDKKCTNPSFWWNRKQLNSTERKLYIKARNMYLDYDYCSDRKRYRQMPQECRSYS</sequence>
<evidence type="ECO:0000256" key="5">
    <source>
        <dbReference type="ARBA" id="ARBA00022729"/>
    </source>
</evidence>
<evidence type="ECO:0000313" key="12">
    <source>
        <dbReference type="EMBL" id="KAL1217337.1"/>
    </source>
</evidence>
<dbReference type="GO" id="GO:0016798">
    <property type="term" value="F:hydrolase activity, acting on glycosyl bonds"/>
    <property type="evidence" value="ECO:0007669"/>
    <property type="project" value="UniProtKB-KW"/>
</dbReference>
<evidence type="ECO:0000256" key="7">
    <source>
        <dbReference type="ARBA" id="ARBA00023157"/>
    </source>
</evidence>
<evidence type="ECO:0000256" key="4">
    <source>
        <dbReference type="ARBA" id="ARBA00022679"/>
    </source>
</evidence>
<dbReference type="InterPro" id="IPR016455">
    <property type="entry name" value="XTH"/>
</dbReference>
<dbReference type="GO" id="GO:0071555">
    <property type="term" value="P:cell wall organization"/>
    <property type="evidence" value="ECO:0007669"/>
    <property type="project" value="UniProtKB-KW"/>
</dbReference>
<dbReference type="GO" id="GO:0048046">
    <property type="term" value="C:apoplast"/>
    <property type="evidence" value="ECO:0007669"/>
    <property type="project" value="UniProtKB-SubCell"/>
</dbReference>
<evidence type="ECO:0000256" key="6">
    <source>
        <dbReference type="ARBA" id="ARBA00022801"/>
    </source>
</evidence>
<evidence type="ECO:0000256" key="9">
    <source>
        <dbReference type="ARBA" id="ARBA00023316"/>
    </source>
</evidence>
<feature type="domain" description="GH16" evidence="11">
    <location>
        <begin position="31"/>
        <end position="208"/>
    </location>
</feature>
<evidence type="ECO:0000256" key="8">
    <source>
        <dbReference type="ARBA" id="ARBA00023295"/>
    </source>
</evidence>
<name>A0ABD1BJI4_CARAN</name>
<keyword evidence="1 10" id="KW-0134">Cell wall</keyword>
<dbReference type="EC" id="2.4.1.207" evidence="10"/>
<dbReference type="PIRSF" id="PIRSF005604">
    <property type="entry name" value="XET"/>
    <property type="match status" value="1"/>
</dbReference>
<dbReference type="Pfam" id="PF06955">
    <property type="entry name" value="XET_C"/>
    <property type="match status" value="1"/>
</dbReference>
<proteinExistence type="inferred from homology"/>
<evidence type="ECO:0000256" key="3">
    <source>
        <dbReference type="ARBA" id="ARBA00022525"/>
    </source>
</evidence>
<feature type="signal peptide" evidence="10">
    <location>
        <begin position="1"/>
        <end position="24"/>
    </location>
</feature>
<organism evidence="12 13">
    <name type="scientific">Cardamine amara subsp. amara</name>
    <dbReference type="NCBI Taxonomy" id="228776"/>
    <lineage>
        <taxon>Eukaryota</taxon>
        <taxon>Viridiplantae</taxon>
        <taxon>Streptophyta</taxon>
        <taxon>Embryophyta</taxon>
        <taxon>Tracheophyta</taxon>
        <taxon>Spermatophyta</taxon>
        <taxon>Magnoliopsida</taxon>
        <taxon>eudicotyledons</taxon>
        <taxon>Gunneridae</taxon>
        <taxon>Pentapetalae</taxon>
        <taxon>rosids</taxon>
        <taxon>malvids</taxon>
        <taxon>Brassicales</taxon>
        <taxon>Brassicaceae</taxon>
        <taxon>Cardamineae</taxon>
        <taxon>Cardamine</taxon>
    </lineage>
</organism>
<protein>
    <recommendedName>
        <fullName evidence="10">Xyloglucan endotransglucosylase/hydrolase</fullName>
        <ecNumber evidence="10">2.4.1.207</ecNumber>
    </recommendedName>
</protein>
<dbReference type="EMBL" id="JBANAX010000248">
    <property type="protein sequence ID" value="KAL1217337.1"/>
    <property type="molecule type" value="Genomic_DNA"/>
</dbReference>
<dbReference type="Proteomes" id="UP001558713">
    <property type="component" value="Unassembled WGS sequence"/>
</dbReference>
<dbReference type="SUPFAM" id="SSF49899">
    <property type="entry name" value="Concanavalin A-like lectins/glucanases"/>
    <property type="match status" value="1"/>
</dbReference>
<evidence type="ECO:0000256" key="1">
    <source>
        <dbReference type="ARBA" id="ARBA00022512"/>
    </source>
</evidence>
<dbReference type="InterPro" id="IPR013320">
    <property type="entry name" value="ConA-like_dom_sf"/>
</dbReference>
<keyword evidence="4 10" id="KW-0808">Transferase</keyword>
<dbReference type="PROSITE" id="PS51762">
    <property type="entry name" value="GH16_2"/>
    <property type="match status" value="1"/>
</dbReference>
<dbReference type="AlphaFoldDB" id="A0ABD1BJI4"/>
<dbReference type="GO" id="GO:0016762">
    <property type="term" value="F:xyloglucan:xyloglucosyl transferase activity"/>
    <property type="evidence" value="ECO:0007669"/>
    <property type="project" value="UniProtKB-EC"/>
</dbReference>
<dbReference type="InterPro" id="IPR044791">
    <property type="entry name" value="Beta-glucanase/XTH"/>
</dbReference>
<comment type="caution">
    <text evidence="12">The sequence shown here is derived from an EMBL/GenBank/DDBJ whole genome shotgun (WGS) entry which is preliminary data.</text>
</comment>
<keyword evidence="7" id="KW-1015">Disulfide bond</keyword>
<evidence type="ECO:0000259" key="11">
    <source>
        <dbReference type="PROSITE" id="PS51762"/>
    </source>
</evidence>
<keyword evidence="3 10" id="KW-0964">Secreted</keyword>
<keyword evidence="5 10" id="KW-0732">Signal</keyword>
<evidence type="ECO:0000313" key="13">
    <source>
        <dbReference type="Proteomes" id="UP001558713"/>
    </source>
</evidence>